<feature type="chain" id="PRO_5047187743" evidence="1">
    <location>
        <begin position="24"/>
        <end position="187"/>
    </location>
</feature>
<feature type="domain" description="DUF4136" evidence="2">
    <location>
        <begin position="25"/>
        <end position="185"/>
    </location>
</feature>
<name>A0ABW5J747_9BACT</name>
<dbReference type="Proteomes" id="UP001597510">
    <property type="component" value="Unassembled WGS sequence"/>
</dbReference>
<gene>
    <name evidence="3" type="ORF">ACFSR2_08675</name>
</gene>
<evidence type="ECO:0000259" key="2">
    <source>
        <dbReference type="Pfam" id="PF13590"/>
    </source>
</evidence>
<dbReference type="EMBL" id="JBHULC010000008">
    <property type="protein sequence ID" value="MFD2520954.1"/>
    <property type="molecule type" value="Genomic_DNA"/>
</dbReference>
<organism evidence="3 4">
    <name type="scientific">Emticicia soli</name>
    <dbReference type="NCBI Taxonomy" id="2027878"/>
    <lineage>
        <taxon>Bacteria</taxon>
        <taxon>Pseudomonadati</taxon>
        <taxon>Bacteroidota</taxon>
        <taxon>Cytophagia</taxon>
        <taxon>Cytophagales</taxon>
        <taxon>Leadbetterellaceae</taxon>
        <taxon>Emticicia</taxon>
    </lineage>
</organism>
<reference evidence="4" key="1">
    <citation type="journal article" date="2019" name="Int. J. Syst. Evol. Microbiol.">
        <title>The Global Catalogue of Microorganisms (GCM) 10K type strain sequencing project: providing services to taxonomists for standard genome sequencing and annotation.</title>
        <authorList>
            <consortium name="The Broad Institute Genomics Platform"/>
            <consortium name="The Broad Institute Genome Sequencing Center for Infectious Disease"/>
            <person name="Wu L."/>
            <person name="Ma J."/>
        </authorList>
    </citation>
    <scope>NUCLEOTIDE SEQUENCE [LARGE SCALE GENOMIC DNA]</scope>
    <source>
        <strain evidence="4">KCTC 52344</strain>
    </source>
</reference>
<evidence type="ECO:0000313" key="4">
    <source>
        <dbReference type="Proteomes" id="UP001597510"/>
    </source>
</evidence>
<dbReference type="Pfam" id="PF13590">
    <property type="entry name" value="DUF4136"/>
    <property type="match status" value="1"/>
</dbReference>
<accession>A0ABW5J747</accession>
<protein>
    <submittedName>
        <fullName evidence="3">DUF4136 domain-containing protein</fullName>
    </submittedName>
</protein>
<sequence length="187" mass="20946">MKGLLKKALLIGMIGLGISGAKAQVSTHKDPTANFSDYRTFAWVRPDIQVRNPQYNNDLITRNIQANVDGILLKKGMSINTKQPDLLLRFHTDTEKQTTRGSFGPTYPMIGYARIGRMLVPYNMGYWGGGYNAPYTYTEGTLVIDAIDAKTNKLVWQGSISSALNVRKIDRQIEKGVNKIMKRYPTS</sequence>
<comment type="caution">
    <text evidence="3">The sequence shown here is derived from an EMBL/GenBank/DDBJ whole genome shotgun (WGS) entry which is preliminary data.</text>
</comment>
<dbReference type="RefSeq" id="WP_340235044.1">
    <property type="nucleotide sequence ID" value="NZ_JBBEWC010000003.1"/>
</dbReference>
<keyword evidence="4" id="KW-1185">Reference proteome</keyword>
<keyword evidence="1" id="KW-0732">Signal</keyword>
<evidence type="ECO:0000256" key="1">
    <source>
        <dbReference type="SAM" id="SignalP"/>
    </source>
</evidence>
<dbReference type="Gene3D" id="3.30.160.670">
    <property type="match status" value="1"/>
</dbReference>
<evidence type="ECO:0000313" key="3">
    <source>
        <dbReference type="EMBL" id="MFD2520954.1"/>
    </source>
</evidence>
<proteinExistence type="predicted"/>
<feature type="signal peptide" evidence="1">
    <location>
        <begin position="1"/>
        <end position="23"/>
    </location>
</feature>
<dbReference type="InterPro" id="IPR025411">
    <property type="entry name" value="DUF4136"/>
</dbReference>